<dbReference type="Proteomes" id="UP000272412">
    <property type="component" value="Unassembled WGS sequence"/>
</dbReference>
<keyword evidence="2" id="KW-1185">Reference proteome</keyword>
<proteinExistence type="predicted"/>
<evidence type="ECO:0000313" key="2">
    <source>
        <dbReference type="Proteomes" id="UP000272412"/>
    </source>
</evidence>
<sequence length="87" mass="9866">MDNTRILAAREAGVKVEANVHNFNDPIPIERARTIQYKGKLPKTWGEAVQFRIKNQESQKGVPTGWSQKFPNGSIYDVKVIKNGKTR</sequence>
<dbReference type="AlphaFoldDB" id="A0A3N4MTD2"/>
<dbReference type="OrthoDB" id="8553452at2"/>
<accession>A0A3N4MTD2</accession>
<organism evidence="1 2">
    <name type="scientific">Neisseria weixii</name>
    <dbReference type="NCBI Taxonomy" id="1853276"/>
    <lineage>
        <taxon>Bacteria</taxon>
        <taxon>Pseudomonadati</taxon>
        <taxon>Pseudomonadota</taxon>
        <taxon>Betaproteobacteria</taxon>
        <taxon>Neisseriales</taxon>
        <taxon>Neisseriaceae</taxon>
        <taxon>Neisseria</taxon>
    </lineage>
</organism>
<gene>
    <name evidence="1" type="ORF">EGK74_13830</name>
</gene>
<name>A0A3N4MTD2_9NEIS</name>
<protein>
    <submittedName>
        <fullName evidence="1">Uncharacterized protein</fullName>
    </submittedName>
</protein>
<evidence type="ECO:0000313" key="1">
    <source>
        <dbReference type="EMBL" id="RPD83010.1"/>
    </source>
</evidence>
<comment type="caution">
    <text evidence="1">The sequence shown here is derived from an EMBL/GenBank/DDBJ whole genome shotgun (WGS) entry which is preliminary data.</text>
</comment>
<reference evidence="1 2" key="1">
    <citation type="submission" date="2018-11" db="EMBL/GenBank/DDBJ databases">
        <title>Neisseria weixii sp. nov. isolated from the rectal contents of plateau pika (Ochotona cruzoniae).</title>
        <authorList>
            <person name="Zhang G."/>
        </authorList>
    </citation>
    <scope>NUCLEOTIDE SEQUENCE [LARGE SCALE GENOMIC DNA]</scope>
    <source>
        <strain evidence="1 2">10009</strain>
    </source>
</reference>
<dbReference type="EMBL" id="RPFL01000100">
    <property type="protein sequence ID" value="RPD83010.1"/>
    <property type="molecule type" value="Genomic_DNA"/>
</dbReference>